<dbReference type="Gene3D" id="3.50.50.60">
    <property type="entry name" value="FAD/NAD(P)-binding domain"/>
    <property type="match status" value="1"/>
</dbReference>
<evidence type="ECO:0000313" key="2">
    <source>
        <dbReference type="EMBL" id="CUU70274.1"/>
    </source>
</evidence>
<protein>
    <submittedName>
        <fullName evidence="2">Alkyl hydroperoxide reductase, large subunit</fullName>
    </submittedName>
</protein>
<dbReference type="PANTHER" id="PTHR43747:SF1">
    <property type="entry name" value="SLR1998 PROTEIN"/>
    <property type="match status" value="1"/>
</dbReference>
<dbReference type="PRINTS" id="PR00420">
    <property type="entry name" value="RNGMNOXGNASE"/>
</dbReference>
<dbReference type="InterPro" id="IPR050816">
    <property type="entry name" value="Flavin-dep_Halogenase_NPB"/>
</dbReference>
<evidence type="ECO:0000313" key="3">
    <source>
        <dbReference type="Proteomes" id="UP000052237"/>
    </source>
</evidence>
<sequence>MRNVDVLVVGAGPSGAIASAILHKNGIKTLVVDKESFPRFVIGESLLSNCMTYLQEAGLLKVVENAGYQYKNGAAFSWGERYVYFDFCDKSTPGFGTAFEVKRAEFDKLLIGEVAKQGVEVLFDTKACSFDFDGEEVKVVLENGELIRAKFIIDASGYARVLPKVLDLEISSTLSAKKAYFTHIEDNISEPLYDRDKILITTHPQNREIWYWLIPFSDGTCSIGVVGEDRYLNLGLDDKETLKKNVYDAPMLKRLLKDALWNNAVRNISGYSKNVKTLQGDKFILLGNAADFLDPVFSSGVTIAMHSAFIGAKCVARKIKGENVDFKVEYEDELMIGVNAFRTYVEGWYSGVFQDVIYAKNKNIKIKRNISSILAGYAWDKSNPFVTRSDEALKAVYGYCK</sequence>
<comment type="caution">
    <text evidence="2">The sequence shown here is derived from an EMBL/GenBank/DDBJ whole genome shotgun (WGS) entry which is preliminary data.</text>
</comment>
<dbReference type="EMBL" id="FAVB01000001">
    <property type="protein sequence ID" value="CUU70274.1"/>
    <property type="molecule type" value="Genomic_DNA"/>
</dbReference>
<dbReference type="RefSeq" id="WP_059434901.1">
    <property type="nucleotide sequence ID" value="NZ_FAVB01000001.1"/>
</dbReference>
<evidence type="ECO:0000259" key="1">
    <source>
        <dbReference type="Pfam" id="PF01494"/>
    </source>
</evidence>
<organism evidence="2 3">
    <name type="scientific">Campylobacter hyointestinalis subsp. hyointestinalis</name>
    <dbReference type="NCBI Taxonomy" id="91352"/>
    <lineage>
        <taxon>Bacteria</taxon>
        <taxon>Pseudomonadati</taxon>
        <taxon>Campylobacterota</taxon>
        <taxon>Epsilonproteobacteria</taxon>
        <taxon>Campylobacterales</taxon>
        <taxon>Campylobacteraceae</taxon>
        <taxon>Campylobacter</taxon>
    </lineage>
</organism>
<keyword evidence="3" id="KW-1185">Reference proteome</keyword>
<accession>A0A0S4R8C5</accession>
<gene>
    <name evidence="2" type="ORF">ERS686654_00231</name>
</gene>
<proteinExistence type="predicted"/>
<reference evidence="2 3" key="1">
    <citation type="submission" date="2015-11" db="EMBL/GenBank/DDBJ databases">
        <authorList>
            <consortium name="Pathogen Informatics"/>
        </authorList>
    </citation>
    <scope>NUCLEOTIDE SEQUENCE [LARGE SCALE GENOMIC DNA]</scope>
    <source>
        <strain evidence="2 3">006A-0059</strain>
    </source>
</reference>
<dbReference type="Pfam" id="PF01494">
    <property type="entry name" value="FAD_binding_3"/>
    <property type="match status" value="1"/>
</dbReference>
<dbReference type="AlphaFoldDB" id="A0A0S4R8C5"/>
<name>A0A0S4R8C5_CAMHY</name>
<dbReference type="PANTHER" id="PTHR43747">
    <property type="entry name" value="FAD-BINDING PROTEIN"/>
    <property type="match status" value="1"/>
</dbReference>
<dbReference type="InterPro" id="IPR002938">
    <property type="entry name" value="FAD-bd"/>
</dbReference>
<dbReference type="InterPro" id="IPR036188">
    <property type="entry name" value="FAD/NAD-bd_sf"/>
</dbReference>
<feature type="domain" description="FAD-binding" evidence="1">
    <location>
        <begin position="4"/>
        <end position="323"/>
    </location>
</feature>
<dbReference type="SUPFAM" id="SSF51905">
    <property type="entry name" value="FAD/NAD(P)-binding domain"/>
    <property type="match status" value="1"/>
</dbReference>
<dbReference type="GO" id="GO:0071949">
    <property type="term" value="F:FAD binding"/>
    <property type="evidence" value="ECO:0007669"/>
    <property type="project" value="InterPro"/>
</dbReference>
<dbReference type="Proteomes" id="UP000052237">
    <property type="component" value="Unassembled WGS sequence"/>
</dbReference>